<evidence type="ECO:0000256" key="1">
    <source>
        <dbReference type="ARBA" id="ARBA00023186"/>
    </source>
</evidence>
<evidence type="ECO:0000313" key="4">
    <source>
        <dbReference type="EMBL" id="KAK9674742.1"/>
    </source>
</evidence>
<gene>
    <name evidence="4" type="primary">SIS1_2</name>
    <name evidence="4" type="ORF">K7432_016936</name>
</gene>
<name>A0ABR2VL32_9FUNG</name>
<dbReference type="CDD" id="cd10747">
    <property type="entry name" value="DnaJ_C"/>
    <property type="match status" value="1"/>
</dbReference>
<dbReference type="Proteomes" id="UP001479436">
    <property type="component" value="Unassembled WGS sequence"/>
</dbReference>
<dbReference type="CDD" id="cd06257">
    <property type="entry name" value="DnaJ"/>
    <property type="match status" value="1"/>
</dbReference>
<dbReference type="Pfam" id="PF00226">
    <property type="entry name" value="DnaJ"/>
    <property type="match status" value="1"/>
</dbReference>
<dbReference type="PROSITE" id="PS50076">
    <property type="entry name" value="DNAJ_2"/>
    <property type="match status" value="1"/>
</dbReference>
<dbReference type="SMART" id="SM00271">
    <property type="entry name" value="DnaJ"/>
    <property type="match status" value="1"/>
</dbReference>
<organism evidence="4 5">
    <name type="scientific">Basidiobolus ranarum</name>
    <dbReference type="NCBI Taxonomy" id="34480"/>
    <lineage>
        <taxon>Eukaryota</taxon>
        <taxon>Fungi</taxon>
        <taxon>Fungi incertae sedis</taxon>
        <taxon>Zoopagomycota</taxon>
        <taxon>Entomophthoromycotina</taxon>
        <taxon>Basidiobolomycetes</taxon>
        <taxon>Basidiobolales</taxon>
        <taxon>Basidiobolaceae</taxon>
        <taxon>Basidiobolus</taxon>
    </lineage>
</organism>
<dbReference type="Gene3D" id="1.10.287.110">
    <property type="entry name" value="DnaJ domain"/>
    <property type="match status" value="1"/>
</dbReference>
<dbReference type="InterPro" id="IPR008971">
    <property type="entry name" value="HSP40/DnaJ_pept-bd"/>
</dbReference>
<feature type="compositionally biased region" description="Polar residues" evidence="2">
    <location>
        <begin position="16"/>
        <end position="28"/>
    </location>
</feature>
<dbReference type="InterPro" id="IPR001623">
    <property type="entry name" value="DnaJ_domain"/>
</dbReference>
<keyword evidence="5" id="KW-1185">Reference proteome</keyword>
<sequence length="380" mass="41245">MLNPNTRTILIRKESQAQISNQETNQVSGLPPNGILGVSKNDDEDTIKKAYRKQALKWHPDRNPDQKELADKKFKELAEAYEVLSDKNKRAVYDQYGEEGLKGSFGGGGGANGSSGGFPGGFPGSFGNMPGGASFSFGSQGGSGGFRPFTPSNAEDIFKQFFGMNGMGGNFMDVDNDAGFRGFGGSNSRSGFQRSATKPVIQRQLPVSLEDLYKGTTKRLKVTKRLYDAASGMYTPTEKILSVNIKPGWKAGTKIRFSNEGDELPTGGAQDIEFIIEEKPHPTFKRESEHLVISLDINIIDALTGFTKSVQSLDGRTLTISNRTPVTSPGQEIRIPGEGMPISKQPGRKGDLIVRINVKFPAALTNSQKESVRRTFGSGY</sequence>
<keyword evidence="1" id="KW-0143">Chaperone</keyword>
<dbReference type="InterPro" id="IPR051339">
    <property type="entry name" value="DnaJ_subfamily_B"/>
</dbReference>
<dbReference type="EMBL" id="JASJQH010010042">
    <property type="protein sequence ID" value="KAK9674742.1"/>
    <property type="molecule type" value="Genomic_DNA"/>
</dbReference>
<dbReference type="PANTHER" id="PTHR24078:SF553">
    <property type="entry name" value="DNAJ HOMOLOG SUBFAMILY B MEMBER 5"/>
    <property type="match status" value="1"/>
</dbReference>
<dbReference type="PRINTS" id="PR00625">
    <property type="entry name" value="JDOMAIN"/>
</dbReference>
<comment type="caution">
    <text evidence="4">The sequence shown here is derived from an EMBL/GenBank/DDBJ whole genome shotgun (WGS) entry which is preliminary data.</text>
</comment>
<dbReference type="Gene3D" id="2.60.260.20">
    <property type="entry name" value="Urease metallochaperone UreE, N-terminal domain"/>
    <property type="match status" value="2"/>
</dbReference>
<dbReference type="PROSITE" id="PS00636">
    <property type="entry name" value="DNAJ_1"/>
    <property type="match status" value="1"/>
</dbReference>
<dbReference type="InterPro" id="IPR002939">
    <property type="entry name" value="DnaJ_C"/>
</dbReference>
<proteinExistence type="predicted"/>
<evidence type="ECO:0000256" key="2">
    <source>
        <dbReference type="SAM" id="MobiDB-lite"/>
    </source>
</evidence>
<feature type="domain" description="J" evidence="3">
    <location>
        <begin position="31"/>
        <end position="97"/>
    </location>
</feature>
<dbReference type="InterPro" id="IPR018253">
    <property type="entry name" value="DnaJ_domain_CS"/>
</dbReference>
<evidence type="ECO:0000259" key="3">
    <source>
        <dbReference type="PROSITE" id="PS50076"/>
    </source>
</evidence>
<protein>
    <submittedName>
        <fullName evidence="4">Molecular chaperone (DnaJ superfamily)</fullName>
    </submittedName>
</protein>
<accession>A0ABR2VL32</accession>
<dbReference type="SUPFAM" id="SSF46565">
    <property type="entry name" value="Chaperone J-domain"/>
    <property type="match status" value="1"/>
</dbReference>
<dbReference type="InterPro" id="IPR036869">
    <property type="entry name" value="J_dom_sf"/>
</dbReference>
<dbReference type="SUPFAM" id="SSF49493">
    <property type="entry name" value="HSP40/DnaJ peptide-binding domain"/>
    <property type="match status" value="2"/>
</dbReference>
<evidence type="ECO:0000313" key="5">
    <source>
        <dbReference type="Proteomes" id="UP001479436"/>
    </source>
</evidence>
<feature type="region of interest" description="Disordered" evidence="2">
    <location>
        <begin position="14"/>
        <end position="42"/>
    </location>
</feature>
<dbReference type="PANTHER" id="PTHR24078">
    <property type="entry name" value="DNAJ HOMOLOG SUBFAMILY C MEMBER"/>
    <property type="match status" value="1"/>
</dbReference>
<reference evidence="4 5" key="1">
    <citation type="submission" date="2023-04" db="EMBL/GenBank/DDBJ databases">
        <title>Genome of Basidiobolus ranarum AG-B5.</title>
        <authorList>
            <person name="Stajich J.E."/>
            <person name="Carter-House D."/>
            <person name="Gryganskyi A."/>
        </authorList>
    </citation>
    <scope>NUCLEOTIDE SEQUENCE [LARGE SCALE GENOMIC DNA]</scope>
    <source>
        <strain evidence="4 5">AG-B5</strain>
    </source>
</reference>
<dbReference type="Pfam" id="PF01556">
    <property type="entry name" value="DnaJ_C"/>
    <property type="match status" value="1"/>
</dbReference>